<sequence length="214" mass="23248">MFHVLMGVLCGGRLQAFVIDPNLGGYTGISGLKRTLPRLPDPHTILTAEQLYWSPSGVATLVAGPIGSAVVGFLYIFAGFDIVASKIASFTIALGLLVAGWYGLHWITYVSVVCSEAVLVGMWFGSHGSALRFLGVNHLFYSLWDYLEETVFGKTNPSDCHELQRHLGVPAETWLALIFLFEALVFMAAIMAGIVVFKKTPEQMYADAAGFLPT</sequence>
<dbReference type="GeneID" id="85493191"/>
<feature type="transmembrane region" description="Helical" evidence="1">
    <location>
        <begin position="87"/>
        <end position="104"/>
    </location>
</feature>
<dbReference type="PANTHER" id="PTHR33979">
    <property type="entry name" value="OS02G0221600 PROTEIN"/>
    <property type="match status" value="1"/>
</dbReference>
<feature type="transmembrane region" description="Helical" evidence="1">
    <location>
        <begin position="58"/>
        <end position="80"/>
    </location>
</feature>
<feature type="transmembrane region" description="Helical" evidence="1">
    <location>
        <begin position="174"/>
        <end position="197"/>
    </location>
</feature>
<dbReference type="InterPro" id="IPR049500">
    <property type="entry name" value="Peptidase_M50B-like"/>
</dbReference>
<keyword evidence="1" id="KW-1133">Transmembrane helix</keyword>
<dbReference type="Pfam" id="PF13398">
    <property type="entry name" value="Peptidase_M50B"/>
    <property type="match status" value="1"/>
</dbReference>
<evidence type="ECO:0000313" key="3">
    <source>
        <dbReference type="EMBL" id="BEI89320.1"/>
    </source>
</evidence>
<dbReference type="KEGG" id="ccac:CcaHIS019_0206820"/>
<gene>
    <name evidence="3" type="ORF">CcaverHIS019_0206820</name>
</gene>
<feature type="chain" id="PRO_5041227709" description="DUF4203 domain-containing protein" evidence="2">
    <location>
        <begin position="17"/>
        <end position="214"/>
    </location>
</feature>
<organism evidence="3 4">
    <name type="scientific">Cutaneotrichosporon cavernicola</name>
    <dbReference type="NCBI Taxonomy" id="279322"/>
    <lineage>
        <taxon>Eukaryota</taxon>
        <taxon>Fungi</taxon>
        <taxon>Dikarya</taxon>
        <taxon>Basidiomycota</taxon>
        <taxon>Agaricomycotina</taxon>
        <taxon>Tremellomycetes</taxon>
        <taxon>Trichosporonales</taxon>
        <taxon>Trichosporonaceae</taxon>
        <taxon>Cutaneotrichosporon</taxon>
    </lineage>
</organism>
<name>A0AA48I7K3_9TREE</name>
<feature type="signal peptide" evidence="2">
    <location>
        <begin position="1"/>
        <end position="16"/>
    </location>
</feature>
<dbReference type="PANTHER" id="PTHR33979:SF2">
    <property type="entry name" value="PEPTIDASE M50B-LIKE-DOMAIN-CONTAINING PROTEIN"/>
    <property type="match status" value="1"/>
</dbReference>
<dbReference type="AlphaFoldDB" id="A0AA48I7K3"/>
<evidence type="ECO:0000256" key="2">
    <source>
        <dbReference type="SAM" id="SignalP"/>
    </source>
</evidence>
<dbReference type="RefSeq" id="XP_060454586.1">
    <property type="nucleotide sequence ID" value="XM_060597721.1"/>
</dbReference>
<keyword evidence="4" id="KW-1185">Reference proteome</keyword>
<accession>A0AA48I7K3</accession>
<dbReference type="Proteomes" id="UP001233271">
    <property type="component" value="Chromosome 2"/>
</dbReference>
<keyword evidence="2" id="KW-0732">Signal</keyword>
<protein>
    <recommendedName>
        <fullName evidence="5">DUF4203 domain-containing protein</fullName>
    </recommendedName>
</protein>
<evidence type="ECO:0000256" key="1">
    <source>
        <dbReference type="SAM" id="Phobius"/>
    </source>
</evidence>
<reference evidence="3" key="1">
    <citation type="journal article" date="2023" name="BMC Genomics">
        <title>Chromosome-level genome assemblies of Cutaneotrichosporon spp. (Trichosporonales, Basidiomycota) reveal imbalanced evolution between nucleotide sequences and chromosome synteny.</title>
        <authorList>
            <person name="Kobayashi Y."/>
            <person name="Kayamori A."/>
            <person name="Aoki K."/>
            <person name="Shiwa Y."/>
            <person name="Matsutani M."/>
            <person name="Fujita N."/>
            <person name="Sugita T."/>
            <person name="Iwasaki W."/>
            <person name="Tanaka N."/>
            <person name="Takashima M."/>
        </authorList>
    </citation>
    <scope>NUCLEOTIDE SEQUENCE</scope>
    <source>
        <strain evidence="3">HIS019</strain>
    </source>
</reference>
<proteinExistence type="predicted"/>
<evidence type="ECO:0008006" key="5">
    <source>
        <dbReference type="Google" id="ProtNLM"/>
    </source>
</evidence>
<evidence type="ECO:0000313" key="4">
    <source>
        <dbReference type="Proteomes" id="UP001233271"/>
    </source>
</evidence>
<keyword evidence="1" id="KW-0812">Transmembrane</keyword>
<keyword evidence="1" id="KW-0472">Membrane</keyword>
<dbReference type="EMBL" id="AP028213">
    <property type="protein sequence ID" value="BEI89320.1"/>
    <property type="molecule type" value="Genomic_DNA"/>
</dbReference>